<protein>
    <recommendedName>
        <fullName evidence="6">WD40 repeat-like protein</fullName>
    </recommendedName>
</protein>
<dbReference type="PRINTS" id="PR00320">
    <property type="entry name" value="GPROTEINBRPT"/>
</dbReference>
<dbReference type="InterPro" id="IPR015943">
    <property type="entry name" value="WD40/YVTN_repeat-like_dom_sf"/>
</dbReference>
<dbReference type="CDD" id="cd00200">
    <property type="entry name" value="WD40"/>
    <property type="match status" value="1"/>
</dbReference>
<evidence type="ECO:0000256" key="1">
    <source>
        <dbReference type="ARBA" id="ARBA00022574"/>
    </source>
</evidence>
<dbReference type="InterPro" id="IPR001680">
    <property type="entry name" value="WD40_rpt"/>
</dbReference>
<accession>A0A0C9TR30</accession>
<evidence type="ECO:0000256" key="2">
    <source>
        <dbReference type="ARBA" id="ARBA00022737"/>
    </source>
</evidence>
<dbReference type="Gene3D" id="2.130.10.10">
    <property type="entry name" value="YVTN repeat-like/Quinoprotein amine dehydrogenase"/>
    <property type="match status" value="3"/>
</dbReference>
<dbReference type="InterPro" id="IPR020472">
    <property type="entry name" value="WD40_PAC1"/>
</dbReference>
<feature type="repeat" description="WD" evidence="3">
    <location>
        <begin position="352"/>
        <end position="379"/>
    </location>
</feature>
<dbReference type="GO" id="GO:0005634">
    <property type="term" value="C:nucleus"/>
    <property type="evidence" value="ECO:0007669"/>
    <property type="project" value="TreeGrafter"/>
</dbReference>
<organism evidence="4 5">
    <name type="scientific">Paxillus involutus ATCC 200175</name>
    <dbReference type="NCBI Taxonomy" id="664439"/>
    <lineage>
        <taxon>Eukaryota</taxon>
        <taxon>Fungi</taxon>
        <taxon>Dikarya</taxon>
        <taxon>Basidiomycota</taxon>
        <taxon>Agaricomycotina</taxon>
        <taxon>Agaricomycetes</taxon>
        <taxon>Agaricomycetidae</taxon>
        <taxon>Boletales</taxon>
        <taxon>Paxilineae</taxon>
        <taxon>Paxillaceae</taxon>
        <taxon>Paxillus</taxon>
    </lineage>
</organism>
<dbReference type="InterPro" id="IPR019775">
    <property type="entry name" value="WD40_repeat_CS"/>
</dbReference>
<dbReference type="SUPFAM" id="SSF50998">
    <property type="entry name" value="Quinoprotein alcohol dehydrogenase-like"/>
    <property type="match status" value="1"/>
</dbReference>
<dbReference type="PROSITE" id="PS50294">
    <property type="entry name" value="WD_REPEATS_REGION"/>
    <property type="match status" value="4"/>
</dbReference>
<dbReference type="SMART" id="SM00320">
    <property type="entry name" value="WD40"/>
    <property type="match status" value="9"/>
</dbReference>
<feature type="repeat" description="WD" evidence="3">
    <location>
        <begin position="182"/>
        <end position="211"/>
    </location>
</feature>
<dbReference type="HOGENOM" id="CLU_000288_57_33_1"/>
<reference evidence="5" key="2">
    <citation type="submission" date="2015-01" db="EMBL/GenBank/DDBJ databases">
        <title>Evolutionary Origins and Diversification of the Mycorrhizal Mutualists.</title>
        <authorList>
            <consortium name="DOE Joint Genome Institute"/>
            <consortium name="Mycorrhizal Genomics Consortium"/>
            <person name="Kohler A."/>
            <person name="Kuo A."/>
            <person name="Nagy L.G."/>
            <person name="Floudas D."/>
            <person name="Copeland A."/>
            <person name="Barry K.W."/>
            <person name="Cichocki N."/>
            <person name="Veneault-Fourrey C."/>
            <person name="LaButti K."/>
            <person name="Lindquist E.A."/>
            <person name="Lipzen A."/>
            <person name="Lundell T."/>
            <person name="Morin E."/>
            <person name="Murat C."/>
            <person name="Riley R."/>
            <person name="Ohm R."/>
            <person name="Sun H."/>
            <person name="Tunlid A."/>
            <person name="Henrissat B."/>
            <person name="Grigoriev I.V."/>
            <person name="Hibbett D.S."/>
            <person name="Martin F."/>
        </authorList>
    </citation>
    <scope>NUCLEOTIDE SEQUENCE [LARGE SCALE GENOMIC DNA]</scope>
    <source>
        <strain evidence="5">ATCC 200175</strain>
    </source>
</reference>
<reference evidence="4 5" key="1">
    <citation type="submission" date="2014-06" db="EMBL/GenBank/DDBJ databases">
        <authorList>
            <consortium name="DOE Joint Genome Institute"/>
            <person name="Kuo A."/>
            <person name="Kohler A."/>
            <person name="Nagy L.G."/>
            <person name="Floudas D."/>
            <person name="Copeland A."/>
            <person name="Barry K.W."/>
            <person name="Cichocki N."/>
            <person name="Veneault-Fourrey C."/>
            <person name="LaButti K."/>
            <person name="Lindquist E.A."/>
            <person name="Lipzen A."/>
            <person name="Lundell T."/>
            <person name="Morin E."/>
            <person name="Murat C."/>
            <person name="Sun H."/>
            <person name="Tunlid A."/>
            <person name="Henrissat B."/>
            <person name="Grigoriev I.V."/>
            <person name="Hibbett D.S."/>
            <person name="Martin F."/>
            <person name="Nordberg H.P."/>
            <person name="Cantor M.N."/>
            <person name="Hua S.X."/>
        </authorList>
    </citation>
    <scope>NUCLEOTIDE SEQUENCE [LARGE SCALE GENOMIC DNA]</scope>
    <source>
        <strain evidence="4 5">ATCC 200175</strain>
    </source>
</reference>
<gene>
    <name evidence="4" type="ORF">PAXINDRAFT_86401</name>
</gene>
<keyword evidence="1 3" id="KW-0853">WD repeat</keyword>
<sequence>MWDKGGVLAVAALSDGQWIAMGGEQKNITLWNATTCEKAIELEGHSNDVQSLEFSPDSVRVVSGLTDKTVIIWSTTTTTTTTGKCLLGPLKGHAKRIREAHFSLNGNKIASCDGHDIHDSIKCFSSSTGALLAEWKAHPDIITSITLSSNGKFMASTSHNRTVYLWDMTTLAHIGPTLQCGDEVYSVAISPAGSHLLSGGHDMKIHIWSLEGMVPRDGPATLGPLKGHTNSVWEAHFSPNGNKVTSCDGDDICIWNSHSGDLVIAVNAVFFAWTPDGQQLIAGCGDGSIKCIASSTGSLIADWKAHTNLVHSISVSPNCKFLACASPDKSVRLWAMMTSMQIGPPLQCPDRVYSVAISPDGTHLARGGRDSTVRIWRLEGMVSPSLFNDTP</sequence>
<dbReference type="AlphaFoldDB" id="A0A0C9TR30"/>
<feature type="repeat" description="WD" evidence="3">
    <location>
        <begin position="42"/>
        <end position="83"/>
    </location>
</feature>
<dbReference type="GO" id="GO:1990234">
    <property type="term" value="C:transferase complex"/>
    <property type="evidence" value="ECO:0007669"/>
    <property type="project" value="UniProtKB-ARBA"/>
</dbReference>
<evidence type="ECO:0008006" key="6">
    <source>
        <dbReference type="Google" id="ProtNLM"/>
    </source>
</evidence>
<evidence type="ECO:0000313" key="4">
    <source>
        <dbReference type="EMBL" id="KIJ10197.1"/>
    </source>
</evidence>
<evidence type="ECO:0000256" key="3">
    <source>
        <dbReference type="PROSITE-ProRule" id="PRU00221"/>
    </source>
</evidence>
<dbReference type="PROSITE" id="PS50082">
    <property type="entry name" value="WD_REPEATS_2"/>
    <property type="match status" value="5"/>
</dbReference>
<dbReference type="InterPro" id="IPR011047">
    <property type="entry name" value="Quinoprotein_ADH-like_sf"/>
</dbReference>
<keyword evidence="5" id="KW-1185">Reference proteome</keyword>
<feature type="repeat" description="WD" evidence="3">
    <location>
        <begin position="135"/>
        <end position="170"/>
    </location>
</feature>
<feature type="repeat" description="WD" evidence="3">
    <location>
        <begin position="303"/>
        <end position="334"/>
    </location>
</feature>
<dbReference type="EMBL" id="KN819413">
    <property type="protein sequence ID" value="KIJ10197.1"/>
    <property type="molecule type" value="Genomic_DNA"/>
</dbReference>
<keyword evidence="2" id="KW-0677">Repeat</keyword>
<name>A0A0C9TR30_PAXIN</name>
<evidence type="ECO:0000313" key="5">
    <source>
        <dbReference type="Proteomes" id="UP000053647"/>
    </source>
</evidence>
<dbReference type="Proteomes" id="UP000053647">
    <property type="component" value="Unassembled WGS sequence"/>
</dbReference>
<dbReference type="PANTHER" id="PTHR22847">
    <property type="entry name" value="WD40 REPEAT PROTEIN"/>
    <property type="match status" value="1"/>
</dbReference>
<dbReference type="OrthoDB" id="196858at2759"/>
<dbReference type="Pfam" id="PF00400">
    <property type="entry name" value="WD40"/>
    <property type="match status" value="7"/>
</dbReference>
<dbReference type="PANTHER" id="PTHR22847:SF637">
    <property type="entry name" value="WD REPEAT DOMAIN 5B"/>
    <property type="match status" value="1"/>
</dbReference>
<dbReference type="PROSITE" id="PS00678">
    <property type="entry name" value="WD_REPEATS_1"/>
    <property type="match status" value="1"/>
</dbReference>
<proteinExistence type="predicted"/>